<dbReference type="SUPFAM" id="SSF46600">
    <property type="entry name" value="C-terminal UvrC-binding domain of UvrB"/>
    <property type="match status" value="1"/>
</dbReference>
<proteinExistence type="inferred from homology"/>
<keyword evidence="1 7" id="KW-0963">Cytoplasm</keyword>
<dbReference type="GO" id="GO:0005737">
    <property type="term" value="C:cytoplasm"/>
    <property type="evidence" value="ECO:0007669"/>
    <property type="project" value="UniProtKB-SubCell"/>
</dbReference>
<dbReference type="HAMAP" id="MF_00203">
    <property type="entry name" value="UvrC"/>
    <property type="match status" value="1"/>
</dbReference>
<dbReference type="InterPro" id="IPR047296">
    <property type="entry name" value="GIY-YIG_UvrC_Cho"/>
</dbReference>
<dbReference type="Pfam" id="PF22920">
    <property type="entry name" value="UvrC_RNaseH"/>
    <property type="match status" value="1"/>
</dbReference>
<dbReference type="PROSITE" id="PS50165">
    <property type="entry name" value="UVRC"/>
    <property type="match status" value="1"/>
</dbReference>
<dbReference type="InterPro" id="IPR036876">
    <property type="entry name" value="UVR_dom_sf"/>
</dbReference>
<dbReference type="Pfam" id="PF01541">
    <property type="entry name" value="GIY-YIG"/>
    <property type="match status" value="1"/>
</dbReference>
<dbReference type="InterPro" id="IPR050066">
    <property type="entry name" value="UvrABC_protein_C"/>
</dbReference>
<evidence type="ECO:0000256" key="3">
    <source>
        <dbReference type="ARBA" id="ARBA00022769"/>
    </source>
</evidence>
<gene>
    <name evidence="7" type="primary">uvrC</name>
    <name evidence="11" type="ORF">DSYM_15810</name>
</gene>
<dbReference type="FunFam" id="3.40.1440.10:FF:000001">
    <property type="entry name" value="UvrABC system protein C"/>
    <property type="match status" value="1"/>
</dbReference>
<accession>A0A809RMW4</accession>
<evidence type="ECO:0000256" key="1">
    <source>
        <dbReference type="ARBA" id="ARBA00022490"/>
    </source>
</evidence>
<evidence type="ECO:0000313" key="11">
    <source>
        <dbReference type="EMBL" id="BBO20882.1"/>
    </source>
</evidence>
<dbReference type="Gene3D" id="3.30.420.340">
    <property type="entry name" value="UvrC, RNAse H endonuclease domain"/>
    <property type="match status" value="1"/>
</dbReference>
<dbReference type="PANTHER" id="PTHR30562:SF1">
    <property type="entry name" value="UVRABC SYSTEM PROTEIN C"/>
    <property type="match status" value="1"/>
</dbReference>
<organism evidence="11 12">
    <name type="scientific">Candidatus Desulfobacillus denitrificans</name>
    <dbReference type="NCBI Taxonomy" id="2608985"/>
    <lineage>
        <taxon>Bacteria</taxon>
        <taxon>Pseudomonadati</taxon>
        <taxon>Pseudomonadota</taxon>
        <taxon>Betaproteobacteria</taxon>
        <taxon>Candidatus Desulfobacillus</taxon>
    </lineage>
</organism>
<comment type="subunit">
    <text evidence="7">Interacts with UvrB in an incision complex.</text>
</comment>
<comment type="function">
    <text evidence="7">The UvrABC repair system catalyzes the recognition and processing of DNA lesions. UvrC both incises the 5' and 3' sides of the lesion. The N-terminal half is responsible for the 3' incision and the C-terminal half is responsible for the 5' incision.</text>
</comment>
<dbReference type="AlphaFoldDB" id="A0A809RMW4"/>
<dbReference type="NCBIfam" id="TIGR00194">
    <property type="entry name" value="uvrC"/>
    <property type="match status" value="1"/>
</dbReference>
<dbReference type="SMART" id="SM00278">
    <property type="entry name" value="HhH1"/>
    <property type="match status" value="2"/>
</dbReference>
<evidence type="ECO:0000256" key="4">
    <source>
        <dbReference type="ARBA" id="ARBA00022881"/>
    </source>
</evidence>
<dbReference type="InterPro" id="IPR004791">
    <property type="entry name" value="UvrC"/>
</dbReference>
<dbReference type="InterPro" id="IPR010994">
    <property type="entry name" value="RuvA_2-like"/>
</dbReference>
<comment type="similarity">
    <text evidence="7">Belongs to the UvrC family.</text>
</comment>
<dbReference type="GO" id="GO:0006289">
    <property type="term" value="P:nucleotide-excision repair"/>
    <property type="evidence" value="ECO:0007669"/>
    <property type="project" value="UniProtKB-UniRule"/>
</dbReference>
<dbReference type="CDD" id="cd10434">
    <property type="entry name" value="GIY-YIG_UvrC_Cho"/>
    <property type="match status" value="1"/>
</dbReference>
<feature type="domain" description="UvrC family homology region profile" evidence="10">
    <location>
        <begin position="251"/>
        <end position="472"/>
    </location>
</feature>
<dbReference type="SMART" id="SM00465">
    <property type="entry name" value="GIYc"/>
    <property type="match status" value="1"/>
</dbReference>
<sequence length="598" mass="66442">MFDSKALIRSLPEEPGVYRMLDEEGRVLYVGKAKALKKRVASYFQKSDLSPRIRLMVGQVTGVEVTVTRSEAEALILENNLIKSLAPKYNILFRDDKSYPYIELSADACPRIAFHRGAFEKGARYFGPFPNAQAVRESIHLLQRIFLLRTCENAVYQNRSRPCLLHQIGRCSAPCVGLISESDYVADVRLAEMFLKGRHGEVVERLTEAMQAEAERLHFEKAAALRDQIRSLQRVLHRQYVESAREEDVDIVAAVAERGMLAIDHAMVRGGRHLGDRVHFPRNAQDCSPEETLAAFLEQHYADHPAPQRILVNLDVDAECVAILAGMTDHAVALQRPRHEMERAWLAMAERNARHAIEAQATSTANAEGRLERLQEVLVANEPLRRIECFDISHTLGEAPVASCVVCVDGAMKKGEYRRYNITGITPGDDYAAMRQALARRYEKVAAGEGIRPDLILIDGGKGQVGAAREILAELGLADLPAVGVAKGEERKPGLENLFLPGTEEPLNLPSNDPALHLIQQVRDEAHRFAIAGHRARRAKARSRSSLEDIPGVGPGKRKRLLAQFGGLQGVRAATVEDLCRVKGISRKLAEAIYNQLH</sequence>
<evidence type="ECO:0000256" key="6">
    <source>
        <dbReference type="ARBA" id="ARBA00023236"/>
    </source>
</evidence>
<keyword evidence="5 7" id="KW-0234">DNA repair</keyword>
<dbReference type="InterPro" id="IPR003583">
    <property type="entry name" value="Hlx-hairpin-Hlx_DNA-bd_motif"/>
</dbReference>
<evidence type="ECO:0000259" key="8">
    <source>
        <dbReference type="PROSITE" id="PS50151"/>
    </source>
</evidence>
<comment type="subcellular location">
    <subcellularLocation>
        <location evidence="7">Cytoplasm</location>
    </subcellularLocation>
</comment>
<dbReference type="Gene3D" id="1.10.150.20">
    <property type="entry name" value="5' to 3' exonuclease, C-terminal subdomain"/>
    <property type="match status" value="1"/>
</dbReference>
<dbReference type="PANTHER" id="PTHR30562">
    <property type="entry name" value="UVRC/OXIDOREDUCTASE"/>
    <property type="match status" value="1"/>
</dbReference>
<dbReference type="Pfam" id="PF08459">
    <property type="entry name" value="UvrC_RNaseH_dom"/>
    <property type="match status" value="1"/>
</dbReference>
<dbReference type="GO" id="GO:0009380">
    <property type="term" value="C:excinuclease repair complex"/>
    <property type="evidence" value="ECO:0007669"/>
    <property type="project" value="InterPro"/>
</dbReference>
<dbReference type="InterPro" id="IPR035901">
    <property type="entry name" value="GIY-YIG_endonuc_sf"/>
</dbReference>
<dbReference type="FunFam" id="3.30.420.340:FF:000001">
    <property type="entry name" value="UvrABC system protein C"/>
    <property type="match status" value="1"/>
</dbReference>
<dbReference type="SUPFAM" id="SSF47781">
    <property type="entry name" value="RuvA domain 2-like"/>
    <property type="match status" value="1"/>
</dbReference>
<dbReference type="PROSITE" id="PS50151">
    <property type="entry name" value="UVR"/>
    <property type="match status" value="1"/>
</dbReference>
<keyword evidence="3 7" id="KW-0228">DNA excision</keyword>
<dbReference type="InterPro" id="IPR001943">
    <property type="entry name" value="UVR_dom"/>
</dbReference>
<dbReference type="Pfam" id="PF14520">
    <property type="entry name" value="HHH_5"/>
    <property type="match status" value="1"/>
</dbReference>
<evidence type="ECO:0000256" key="2">
    <source>
        <dbReference type="ARBA" id="ARBA00022763"/>
    </source>
</evidence>
<dbReference type="GO" id="GO:0009432">
    <property type="term" value="P:SOS response"/>
    <property type="evidence" value="ECO:0007669"/>
    <property type="project" value="UniProtKB-UniRule"/>
</dbReference>
<feature type="domain" description="UVR" evidence="8">
    <location>
        <begin position="200"/>
        <end position="235"/>
    </location>
</feature>
<dbReference type="InterPro" id="IPR001162">
    <property type="entry name" value="UvrC_RNase_H_dom"/>
</dbReference>
<dbReference type="Gene3D" id="3.40.1440.10">
    <property type="entry name" value="GIY-YIG endonuclease"/>
    <property type="match status" value="1"/>
</dbReference>
<evidence type="ECO:0000259" key="9">
    <source>
        <dbReference type="PROSITE" id="PS50164"/>
    </source>
</evidence>
<evidence type="ECO:0000256" key="7">
    <source>
        <dbReference type="HAMAP-Rule" id="MF_00203"/>
    </source>
</evidence>
<dbReference type="EMBL" id="AP021857">
    <property type="protein sequence ID" value="BBO20882.1"/>
    <property type="molecule type" value="Genomic_DNA"/>
</dbReference>
<keyword evidence="2 7" id="KW-0227">DNA damage</keyword>
<dbReference type="Gene3D" id="4.10.860.10">
    <property type="entry name" value="UVR domain"/>
    <property type="match status" value="1"/>
</dbReference>
<dbReference type="InterPro" id="IPR000305">
    <property type="entry name" value="GIY-YIG_endonuc"/>
</dbReference>
<dbReference type="NCBIfam" id="NF001824">
    <property type="entry name" value="PRK00558.1-5"/>
    <property type="match status" value="1"/>
</dbReference>
<dbReference type="GO" id="GO:0009381">
    <property type="term" value="F:excinuclease ABC activity"/>
    <property type="evidence" value="ECO:0007669"/>
    <property type="project" value="UniProtKB-UniRule"/>
</dbReference>
<name>A0A809RMW4_9PROT</name>
<evidence type="ECO:0000256" key="5">
    <source>
        <dbReference type="ARBA" id="ARBA00023204"/>
    </source>
</evidence>
<dbReference type="KEGG" id="ddz:DSYM_15810"/>
<dbReference type="GO" id="GO:0003677">
    <property type="term" value="F:DNA binding"/>
    <property type="evidence" value="ECO:0007669"/>
    <property type="project" value="UniProtKB-UniRule"/>
</dbReference>
<evidence type="ECO:0000313" key="12">
    <source>
        <dbReference type="Proteomes" id="UP000662914"/>
    </source>
</evidence>
<protein>
    <recommendedName>
        <fullName evidence="7">UvrABC system protein C</fullName>
        <shortName evidence="7">Protein UvrC</shortName>
    </recommendedName>
    <alternativeName>
        <fullName evidence="7">Excinuclease ABC subunit C</fullName>
    </alternativeName>
</protein>
<evidence type="ECO:0000259" key="10">
    <source>
        <dbReference type="PROSITE" id="PS50165"/>
    </source>
</evidence>
<dbReference type="InterPro" id="IPR038476">
    <property type="entry name" value="UvrC_RNase_H_dom_sf"/>
</dbReference>
<feature type="domain" description="GIY-YIG" evidence="9">
    <location>
        <begin position="13"/>
        <end position="91"/>
    </location>
</feature>
<dbReference type="Pfam" id="PF02151">
    <property type="entry name" value="UVR"/>
    <property type="match status" value="1"/>
</dbReference>
<dbReference type="SUPFAM" id="SSF82771">
    <property type="entry name" value="GIY-YIG endonuclease"/>
    <property type="match status" value="1"/>
</dbReference>
<dbReference type="Proteomes" id="UP000662914">
    <property type="component" value="Chromosome"/>
</dbReference>
<keyword evidence="6 7" id="KW-0742">SOS response</keyword>
<dbReference type="PROSITE" id="PS50164">
    <property type="entry name" value="GIY_YIG"/>
    <property type="match status" value="1"/>
</dbReference>
<reference evidence="11" key="1">
    <citation type="journal article" name="DNA Res.">
        <title>The physiological potential of anammox bacteria as revealed by their core genome structure.</title>
        <authorList>
            <person name="Okubo T."/>
            <person name="Toyoda A."/>
            <person name="Fukuhara K."/>
            <person name="Uchiyama I."/>
            <person name="Harigaya Y."/>
            <person name="Kuroiwa M."/>
            <person name="Suzuki T."/>
            <person name="Murakami Y."/>
            <person name="Suwa Y."/>
            <person name="Takami H."/>
        </authorList>
    </citation>
    <scope>NUCLEOTIDE SEQUENCE</scope>
    <source>
        <strain evidence="11">317325-3</strain>
    </source>
</reference>
<keyword evidence="4 7" id="KW-0267">Excision nuclease</keyword>